<evidence type="ECO:0000313" key="5">
    <source>
        <dbReference type="Proteomes" id="UP000553957"/>
    </source>
</evidence>
<feature type="region of interest" description="Disordered" evidence="1">
    <location>
        <begin position="145"/>
        <end position="194"/>
    </location>
</feature>
<comment type="caution">
    <text evidence="3">The sequence shown here is derived from an EMBL/GenBank/DDBJ whole genome shotgun (WGS) entry which is preliminary data.</text>
</comment>
<name>A0A7Y4P2L2_9ACTN</name>
<organism evidence="3 4">
    <name type="scientific">Kribbella sandramycini</name>
    <dbReference type="NCBI Taxonomy" id="60450"/>
    <lineage>
        <taxon>Bacteria</taxon>
        <taxon>Bacillati</taxon>
        <taxon>Actinomycetota</taxon>
        <taxon>Actinomycetes</taxon>
        <taxon>Propionibacteriales</taxon>
        <taxon>Kribbellaceae</taxon>
        <taxon>Kribbella</taxon>
    </lineage>
</organism>
<dbReference type="EMBL" id="JACHKF010000001">
    <property type="protein sequence ID" value="MBB6571514.1"/>
    <property type="molecule type" value="Genomic_DNA"/>
</dbReference>
<dbReference type="EMBL" id="JABJRC010000008">
    <property type="protein sequence ID" value="NOL44163.1"/>
    <property type="molecule type" value="Genomic_DNA"/>
</dbReference>
<evidence type="ECO:0000256" key="1">
    <source>
        <dbReference type="SAM" id="MobiDB-lite"/>
    </source>
</evidence>
<accession>A0A7Y4P2L2</accession>
<evidence type="ECO:0000313" key="2">
    <source>
        <dbReference type="EMBL" id="MBB6571514.1"/>
    </source>
</evidence>
<gene>
    <name evidence="2" type="ORF">HNR71_007151</name>
    <name evidence="3" type="ORF">HPO96_28340</name>
</gene>
<feature type="compositionally biased region" description="Low complexity" evidence="1">
    <location>
        <begin position="59"/>
        <end position="69"/>
    </location>
</feature>
<feature type="region of interest" description="Disordered" evidence="1">
    <location>
        <begin position="59"/>
        <end position="87"/>
    </location>
</feature>
<dbReference type="AlphaFoldDB" id="A0A7Y4P2L2"/>
<keyword evidence="4" id="KW-1185">Reference proteome</keyword>
<evidence type="ECO:0000313" key="3">
    <source>
        <dbReference type="EMBL" id="NOL44163.1"/>
    </source>
</evidence>
<evidence type="ECO:0000313" key="4">
    <source>
        <dbReference type="Proteomes" id="UP000534306"/>
    </source>
</evidence>
<reference evidence="3 4" key="1">
    <citation type="submission" date="2020-05" db="EMBL/GenBank/DDBJ databases">
        <title>Genome sequence of Kribbella sandramycini ATCC 39419.</title>
        <authorList>
            <person name="Maclea K.S."/>
            <person name="Fair J.L."/>
        </authorList>
    </citation>
    <scope>NUCLEOTIDE SEQUENCE [LARGE SCALE GENOMIC DNA]</scope>
    <source>
        <strain evidence="3 4">ATCC 39419</strain>
    </source>
</reference>
<dbReference type="RefSeq" id="WP_171677418.1">
    <property type="nucleotide sequence ID" value="NZ_BAAAGT010000016.1"/>
</dbReference>
<reference evidence="2 5" key="2">
    <citation type="submission" date="2020-08" db="EMBL/GenBank/DDBJ databases">
        <title>Sequencing the genomes of 1000 actinobacteria strains.</title>
        <authorList>
            <person name="Klenk H.-P."/>
        </authorList>
    </citation>
    <scope>NUCLEOTIDE SEQUENCE [LARGE SCALE GENOMIC DNA]</scope>
    <source>
        <strain evidence="2 5">DSM 15626</strain>
    </source>
</reference>
<dbReference type="Proteomes" id="UP000534306">
    <property type="component" value="Unassembled WGS sequence"/>
</dbReference>
<proteinExistence type="predicted"/>
<protein>
    <submittedName>
        <fullName evidence="3">Uncharacterized protein</fullName>
    </submittedName>
</protein>
<sequence>MNPNHQEPTRIALSALRDRGFALAVGNALTAHGIGARPSDDVDLFTNPDERGLRRRRGAAANGVAGAGLRHADHPSAPDPCAPGDRLADAREAAPMDRPTFVELLDSARQIPDREYAKYGLGPEETAGLKDRMTGWADELRTRAENPDIDKSMGLVQGGQALPNQERFGAAGGGSHRQSPYQARTRASAEAERR</sequence>
<dbReference type="Proteomes" id="UP000553957">
    <property type="component" value="Unassembled WGS sequence"/>
</dbReference>